<dbReference type="GO" id="GO:0005198">
    <property type="term" value="F:structural molecule activity"/>
    <property type="evidence" value="ECO:0007669"/>
    <property type="project" value="InterPro"/>
</dbReference>
<evidence type="ECO:0000313" key="7">
    <source>
        <dbReference type="EMBL" id="QTG15561.1"/>
    </source>
</evidence>
<evidence type="ECO:0000259" key="6">
    <source>
        <dbReference type="Pfam" id="PF00669"/>
    </source>
</evidence>
<evidence type="ECO:0000256" key="2">
    <source>
        <dbReference type="ARBA" id="ARBA00004613"/>
    </source>
</evidence>
<evidence type="ECO:0000256" key="1">
    <source>
        <dbReference type="ARBA" id="ARBA00004365"/>
    </source>
</evidence>
<accession>A0AAJ4N683</accession>
<dbReference type="EMBL" id="CP049217">
    <property type="protein sequence ID" value="QTG15561.1"/>
    <property type="molecule type" value="Genomic_DNA"/>
</dbReference>
<sequence length="157" mass="16856">MTSILTNVSAMTALNTLRRTDTQLTDTSQQMSSGLRVAVASDNAAYWSISTSMRSDVGAMETVTDSLGLAMGIVDTAYAAMETVRQSFLEIRNLATTASDMPQPGMKDAIKPTFSLAVGRLQDRREDTASPGPSEGGDAVGVVRGREHDLPRQERSR</sequence>
<dbReference type="InterPro" id="IPR001029">
    <property type="entry name" value="Flagellin_N"/>
</dbReference>
<evidence type="ECO:0000313" key="8">
    <source>
        <dbReference type="Proteomes" id="UP000663946"/>
    </source>
</evidence>
<comment type="similarity">
    <text evidence="3">Belongs to the bacterial flagellin family.</text>
</comment>
<evidence type="ECO:0000256" key="3">
    <source>
        <dbReference type="ARBA" id="ARBA00005709"/>
    </source>
</evidence>
<feature type="compositionally biased region" description="Basic and acidic residues" evidence="5">
    <location>
        <begin position="144"/>
        <end position="157"/>
    </location>
</feature>
<dbReference type="GO" id="GO:0009288">
    <property type="term" value="C:bacterial-type flagellum"/>
    <property type="evidence" value="ECO:0007669"/>
    <property type="project" value="UniProtKB-SubCell"/>
</dbReference>
<evidence type="ECO:0000256" key="5">
    <source>
        <dbReference type="SAM" id="MobiDB-lite"/>
    </source>
</evidence>
<dbReference type="Proteomes" id="UP000663946">
    <property type="component" value="Chromosome 2"/>
</dbReference>
<feature type="domain" description="Flagellin N-terminal" evidence="6">
    <location>
        <begin position="4"/>
        <end position="100"/>
    </location>
</feature>
<gene>
    <name evidence="7" type="ORF">G6M86_20145</name>
</gene>
<dbReference type="SUPFAM" id="SSF64518">
    <property type="entry name" value="Phase 1 flagellin"/>
    <property type="match status" value="1"/>
</dbReference>
<name>A0AAJ4N683_AGRTU</name>
<feature type="region of interest" description="Disordered" evidence="5">
    <location>
        <begin position="118"/>
        <end position="157"/>
    </location>
</feature>
<dbReference type="Gene3D" id="1.20.1330.10">
    <property type="entry name" value="f41 fragment of flagellin, N-terminal domain"/>
    <property type="match status" value="1"/>
</dbReference>
<dbReference type="PANTHER" id="PTHR42792:SF2">
    <property type="entry name" value="FLAGELLIN"/>
    <property type="match status" value="1"/>
</dbReference>
<keyword evidence="4" id="KW-0975">Bacterial flagellum</keyword>
<comment type="subcellular location">
    <subcellularLocation>
        <location evidence="1">Bacterial flagellum</location>
    </subcellularLocation>
    <subcellularLocation>
        <location evidence="2">Secreted</location>
    </subcellularLocation>
</comment>
<dbReference type="AlphaFoldDB" id="A0AAJ4N683"/>
<dbReference type="InterPro" id="IPR001492">
    <property type="entry name" value="Flagellin"/>
</dbReference>
<protein>
    <recommendedName>
        <fullName evidence="6">Flagellin N-terminal domain-containing protein</fullName>
    </recommendedName>
</protein>
<dbReference type="PANTHER" id="PTHR42792">
    <property type="entry name" value="FLAGELLIN"/>
    <property type="match status" value="1"/>
</dbReference>
<dbReference type="GO" id="GO:0005576">
    <property type="term" value="C:extracellular region"/>
    <property type="evidence" value="ECO:0007669"/>
    <property type="project" value="UniProtKB-SubCell"/>
</dbReference>
<dbReference type="Pfam" id="PF00669">
    <property type="entry name" value="Flagellin_N"/>
    <property type="match status" value="1"/>
</dbReference>
<organism evidence="7 8">
    <name type="scientific">Agrobacterium tumefaciens</name>
    <dbReference type="NCBI Taxonomy" id="358"/>
    <lineage>
        <taxon>Bacteria</taxon>
        <taxon>Pseudomonadati</taxon>
        <taxon>Pseudomonadota</taxon>
        <taxon>Alphaproteobacteria</taxon>
        <taxon>Hyphomicrobiales</taxon>
        <taxon>Rhizobiaceae</taxon>
        <taxon>Rhizobium/Agrobacterium group</taxon>
        <taxon>Agrobacterium</taxon>
        <taxon>Agrobacterium tumefaciens complex</taxon>
    </lineage>
</organism>
<evidence type="ECO:0000256" key="4">
    <source>
        <dbReference type="ARBA" id="ARBA00023143"/>
    </source>
</evidence>
<reference evidence="7" key="1">
    <citation type="submission" date="2020-02" db="EMBL/GenBank/DDBJ databases">
        <title>Unexpected conservation and global transmission of agrobacterial virulence plasmids.</title>
        <authorList>
            <person name="Weisberg A.J."/>
            <person name="Davis E.W. II"/>
            <person name="Tabima J.R."/>
            <person name="Belcher M.S."/>
            <person name="Miller M."/>
            <person name="Kuo C.-H."/>
            <person name="Loper J.E."/>
            <person name="Grunwald N.J."/>
            <person name="Putnam M.L."/>
            <person name="Chang J.H."/>
        </authorList>
    </citation>
    <scope>NUCLEOTIDE SEQUENCE</scope>
    <source>
        <strain evidence="7">Q15/94</strain>
    </source>
</reference>
<proteinExistence type="inferred from homology"/>